<dbReference type="Proteomes" id="UP000189703">
    <property type="component" value="Unplaced"/>
</dbReference>
<dbReference type="CDD" id="cd00051">
    <property type="entry name" value="EFh"/>
    <property type="match status" value="1"/>
</dbReference>
<dbReference type="OMA" id="SEFELMM"/>
<protein>
    <submittedName>
        <fullName evidence="5">Calmodulin-like protein 3</fullName>
    </submittedName>
</protein>
<dbReference type="InterPro" id="IPR039647">
    <property type="entry name" value="EF_hand_pair_protein_CML-like"/>
</dbReference>
<dbReference type="eggNOG" id="KOG0027">
    <property type="taxonomic scope" value="Eukaryota"/>
</dbReference>
<evidence type="ECO:0000256" key="2">
    <source>
        <dbReference type="ARBA" id="ARBA00022737"/>
    </source>
</evidence>
<accession>A0A1U8AKV2</accession>
<dbReference type="Gene3D" id="1.10.238.10">
    <property type="entry name" value="EF-hand"/>
    <property type="match status" value="1"/>
</dbReference>
<dbReference type="AlphaFoldDB" id="A0A1U8AKV2"/>
<evidence type="ECO:0000256" key="1">
    <source>
        <dbReference type="ARBA" id="ARBA00022723"/>
    </source>
</evidence>
<evidence type="ECO:0000313" key="4">
    <source>
        <dbReference type="Proteomes" id="UP000189703"/>
    </source>
</evidence>
<dbReference type="FunFam" id="1.10.238.10:FF:000003">
    <property type="entry name" value="Calmodulin A"/>
    <property type="match status" value="1"/>
</dbReference>
<gene>
    <name evidence="5" type="primary">LOC104601563</name>
</gene>
<dbReference type="STRING" id="4432.A0A1U8AKV2"/>
<sequence>MIDVAGVCYRFISDLKQAFRAEKSSSIDLDTEPMSKPQNLTRLDDLAARALTVVFGMDTRGRIKKDKARHVVEKLGLIGQDEDESEFELPGVSEDELQAEELVGCTEEESLRETELLRQAFTVFDEDGDGFIGALEVKRVLECLGLANGLDLSEFERMVDVVDLNFDGKVDFSEFELMMMGEKK</sequence>
<dbReference type="GO" id="GO:0005509">
    <property type="term" value="F:calcium ion binding"/>
    <property type="evidence" value="ECO:0000318"/>
    <property type="project" value="GO_Central"/>
</dbReference>
<reference evidence="5" key="1">
    <citation type="submission" date="2025-08" db="UniProtKB">
        <authorList>
            <consortium name="RefSeq"/>
        </authorList>
    </citation>
    <scope>IDENTIFICATION</scope>
</reference>
<evidence type="ECO:0000313" key="5">
    <source>
        <dbReference type="RefSeq" id="XP_010263243.1"/>
    </source>
</evidence>
<proteinExistence type="predicted"/>
<dbReference type="PANTHER" id="PTHR10891">
    <property type="entry name" value="EF-HAND CALCIUM-BINDING DOMAIN CONTAINING PROTEIN"/>
    <property type="match status" value="1"/>
</dbReference>
<keyword evidence="4" id="KW-1185">Reference proteome</keyword>
<dbReference type="KEGG" id="nnu:104601563"/>
<dbReference type="InterPro" id="IPR018247">
    <property type="entry name" value="EF_Hand_1_Ca_BS"/>
</dbReference>
<dbReference type="GeneID" id="104601563"/>
<keyword evidence="1" id="KW-0479">Metal-binding</keyword>
<dbReference type="OrthoDB" id="26525at2759"/>
<dbReference type="Pfam" id="PF13499">
    <property type="entry name" value="EF-hand_7"/>
    <property type="match status" value="1"/>
</dbReference>
<dbReference type="PROSITE" id="PS50222">
    <property type="entry name" value="EF_HAND_2"/>
    <property type="match status" value="2"/>
</dbReference>
<name>A0A1U8AKV2_NELNU</name>
<keyword evidence="3" id="KW-0106">Calcium</keyword>
<organism evidence="4 5">
    <name type="scientific">Nelumbo nucifera</name>
    <name type="common">Sacred lotus</name>
    <dbReference type="NCBI Taxonomy" id="4432"/>
    <lineage>
        <taxon>Eukaryota</taxon>
        <taxon>Viridiplantae</taxon>
        <taxon>Streptophyta</taxon>
        <taxon>Embryophyta</taxon>
        <taxon>Tracheophyta</taxon>
        <taxon>Spermatophyta</taxon>
        <taxon>Magnoliopsida</taxon>
        <taxon>Proteales</taxon>
        <taxon>Nelumbonaceae</taxon>
        <taxon>Nelumbo</taxon>
    </lineage>
</organism>
<dbReference type="InterPro" id="IPR002048">
    <property type="entry name" value="EF_hand_dom"/>
</dbReference>
<keyword evidence="2" id="KW-0677">Repeat</keyword>
<dbReference type="RefSeq" id="XP_010263243.1">
    <property type="nucleotide sequence ID" value="XM_010264941.2"/>
</dbReference>
<dbReference type="SMART" id="SM00054">
    <property type="entry name" value="EFh"/>
    <property type="match status" value="2"/>
</dbReference>
<evidence type="ECO:0000256" key="3">
    <source>
        <dbReference type="ARBA" id="ARBA00022837"/>
    </source>
</evidence>
<dbReference type="InterPro" id="IPR011992">
    <property type="entry name" value="EF-hand-dom_pair"/>
</dbReference>
<dbReference type="SUPFAM" id="SSF47473">
    <property type="entry name" value="EF-hand"/>
    <property type="match status" value="1"/>
</dbReference>
<dbReference type="PROSITE" id="PS00018">
    <property type="entry name" value="EF_HAND_1"/>
    <property type="match status" value="1"/>
</dbReference>